<dbReference type="KEGG" id="sesp:BN6_33970"/>
<feature type="region of interest" description="Disordered" evidence="1">
    <location>
        <begin position="26"/>
        <end position="47"/>
    </location>
</feature>
<dbReference type="HOGENOM" id="CLU_071582_0_0_11"/>
<dbReference type="GO" id="GO:0016747">
    <property type="term" value="F:acyltransferase activity, transferring groups other than amino-acyl groups"/>
    <property type="evidence" value="ECO:0007669"/>
    <property type="project" value="InterPro"/>
</dbReference>
<evidence type="ECO:0000313" key="4">
    <source>
        <dbReference type="Proteomes" id="UP000006281"/>
    </source>
</evidence>
<reference evidence="3 4" key="1">
    <citation type="journal article" date="2012" name="BMC Genomics">
        <title>Complete genome sequence of Saccharothrix espanaensis DSM 44229T and comparison to the other completely sequenced Pseudonocardiaceae.</title>
        <authorList>
            <person name="Strobel T."/>
            <person name="Al-Dilaimi A."/>
            <person name="Blom J."/>
            <person name="Gessner A."/>
            <person name="Kalinowski J."/>
            <person name="Luzhetska M."/>
            <person name="Puhler A."/>
            <person name="Szczepanowski R."/>
            <person name="Bechthold A."/>
            <person name="Ruckert C."/>
        </authorList>
    </citation>
    <scope>NUCLEOTIDE SEQUENCE [LARGE SCALE GENOMIC DNA]</scope>
    <source>
        <strain evidence="4">ATCC 51144 / DSM 44229 / JCM 9112 / NBRC 15066 / NRRL 15764</strain>
    </source>
</reference>
<dbReference type="eggNOG" id="COG0456">
    <property type="taxonomic scope" value="Bacteria"/>
</dbReference>
<dbReference type="PATRIC" id="fig|1179773.3.peg.3398"/>
<evidence type="ECO:0000256" key="1">
    <source>
        <dbReference type="SAM" id="MobiDB-lite"/>
    </source>
</evidence>
<name>K0JSL4_SACES</name>
<sequence length="335" mass="35233">MSCRSSSSLIGGGRTVLRSGCGTRCTATRTDSIRSGAPPPSSRCADRRGRVPAWAPVRHGGHRVLLTRCAVGDVRRGVVGPNTGRARRRPHRVGIMTATASDALDLATGNARFLLSVLARTRGQDYREHRGFAVMTGSRLVRVLVLGPDPSAADLAEIGRLVAGAPDQVVVEDPYSVVDGSPWGLTSRPLPVMIRPPAPLPESHLEVTPVVTPEQVAVAERVIIDGFPLPGFTAGETFTPALLDVAGVRLFLVQRDGDVAGACMSVVDNGIGGLYWVTTLPAHRSQGVGRALMHGVLGGADVPYTLSSATAGKPLYDSLGFEAVASATWWTRPEG</sequence>
<feature type="domain" description="N-acetyltransferase" evidence="2">
    <location>
        <begin position="206"/>
        <end position="335"/>
    </location>
</feature>
<dbReference type="InterPro" id="IPR016181">
    <property type="entry name" value="Acyl_CoA_acyltransferase"/>
</dbReference>
<accession>K0JSL4</accession>
<dbReference type="Pfam" id="PF13508">
    <property type="entry name" value="Acetyltransf_7"/>
    <property type="match status" value="1"/>
</dbReference>
<protein>
    <recommendedName>
        <fullName evidence="2">N-acetyltransferase domain-containing protein</fullName>
    </recommendedName>
</protein>
<keyword evidence="4" id="KW-1185">Reference proteome</keyword>
<evidence type="ECO:0000259" key="2">
    <source>
        <dbReference type="PROSITE" id="PS51186"/>
    </source>
</evidence>
<dbReference type="Proteomes" id="UP000006281">
    <property type="component" value="Chromosome"/>
</dbReference>
<gene>
    <name evidence="3" type="ordered locus">BN6_33970</name>
</gene>
<evidence type="ECO:0000313" key="3">
    <source>
        <dbReference type="EMBL" id="CCH30695.1"/>
    </source>
</evidence>
<organism evidence="3 4">
    <name type="scientific">Saccharothrix espanaensis (strain ATCC 51144 / DSM 44229 / JCM 9112 / NBRC 15066 / NRRL 15764)</name>
    <dbReference type="NCBI Taxonomy" id="1179773"/>
    <lineage>
        <taxon>Bacteria</taxon>
        <taxon>Bacillati</taxon>
        <taxon>Actinomycetota</taxon>
        <taxon>Actinomycetes</taxon>
        <taxon>Pseudonocardiales</taxon>
        <taxon>Pseudonocardiaceae</taxon>
        <taxon>Saccharothrix</taxon>
    </lineage>
</organism>
<dbReference type="EMBL" id="HE804045">
    <property type="protein sequence ID" value="CCH30695.1"/>
    <property type="molecule type" value="Genomic_DNA"/>
</dbReference>
<dbReference type="Gene3D" id="3.40.630.30">
    <property type="match status" value="1"/>
</dbReference>
<dbReference type="AlphaFoldDB" id="K0JSL4"/>
<proteinExistence type="predicted"/>
<dbReference type="SUPFAM" id="SSF55729">
    <property type="entry name" value="Acyl-CoA N-acyltransferases (Nat)"/>
    <property type="match status" value="1"/>
</dbReference>
<dbReference type="PROSITE" id="PS51186">
    <property type="entry name" value="GNAT"/>
    <property type="match status" value="1"/>
</dbReference>
<dbReference type="CDD" id="cd04301">
    <property type="entry name" value="NAT_SF"/>
    <property type="match status" value="1"/>
</dbReference>
<dbReference type="InterPro" id="IPR000182">
    <property type="entry name" value="GNAT_dom"/>
</dbReference>
<dbReference type="STRING" id="1179773.BN6_33970"/>